<accession>A0A6P7GDW4</accession>
<keyword evidence="3" id="KW-0999">Mitochondrion inner membrane</keyword>
<evidence type="ECO:0000313" key="10">
    <source>
        <dbReference type="EnsemblMetazoa" id="XP_050517166.1"/>
    </source>
</evidence>
<dbReference type="RefSeq" id="XP_050517166.1">
    <property type="nucleotide sequence ID" value="XM_050661209.1"/>
</dbReference>
<evidence type="ECO:0000256" key="2">
    <source>
        <dbReference type="ARBA" id="ARBA00022692"/>
    </source>
</evidence>
<dbReference type="EnsemblMetazoa" id="XM_050661209.1">
    <property type="protein sequence ID" value="XP_050517166.1"/>
    <property type="gene ID" value="LOC114341092"/>
</dbReference>
<dbReference type="PANTHER" id="PTHR14009:SF13">
    <property type="entry name" value="LETM1 DOMAIN-CONTAINING PROTEIN 1"/>
    <property type="match status" value="1"/>
</dbReference>
<keyword evidence="6 8" id="KW-0472">Membrane</keyword>
<gene>
    <name evidence="12" type="primary">LOC114341092</name>
</gene>
<proteinExistence type="predicted"/>
<evidence type="ECO:0000259" key="9">
    <source>
        <dbReference type="PROSITE" id="PS51758"/>
    </source>
</evidence>
<dbReference type="GO" id="GO:0030003">
    <property type="term" value="P:intracellular monoatomic cation homeostasis"/>
    <property type="evidence" value="ECO:0007669"/>
    <property type="project" value="TreeGrafter"/>
</dbReference>
<reference evidence="12" key="1">
    <citation type="submission" date="2025-04" db="UniProtKB">
        <authorList>
            <consortium name="RefSeq"/>
        </authorList>
    </citation>
    <scope>IDENTIFICATION</scope>
</reference>
<comment type="subcellular location">
    <subcellularLocation>
        <location evidence="1">Mitochondrion inner membrane</location>
        <topology evidence="1">Single-pass membrane protein</topology>
    </subcellularLocation>
</comment>
<dbReference type="AlphaFoldDB" id="A0A6P7GDW4"/>
<evidence type="ECO:0000313" key="12">
    <source>
        <dbReference type="RefSeq" id="XP_028147676.1"/>
    </source>
</evidence>
<keyword evidence="4 8" id="KW-1133">Transmembrane helix</keyword>
<dbReference type="Pfam" id="PF07766">
    <property type="entry name" value="LETM1_RBD"/>
    <property type="match status" value="1"/>
</dbReference>
<evidence type="ECO:0000256" key="7">
    <source>
        <dbReference type="PROSITE-ProRule" id="PRU01094"/>
    </source>
</evidence>
<dbReference type="RefSeq" id="XP_028147676.1">
    <property type="nucleotide sequence ID" value="XM_028291875.1"/>
</dbReference>
<evidence type="ECO:0000256" key="5">
    <source>
        <dbReference type="ARBA" id="ARBA00023128"/>
    </source>
</evidence>
<name>A0A6P7GDW4_DIAVI</name>
<organism evidence="12">
    <name type="scientific">Diabrotica virgifera virgifera</name>
    <name type="common">western corn rootworm</name>
    <dbReference type="NCBI Taxonomy" id="50390"/>
    <lineage>
        <taxon>Eukaryota</taxon>
        <taxon>Metazoa</taxon>
        <taxon>Ecdysozoa</taxon>
        <taxon>Arthropoda</taxon>
        <taxon>Hexapoda</taxon>
        <taxon>Insecta</taxon>
        <taxon>Pterygota</taxon>
        <taxon>Neoptera</taxon>
        <taxon>Endopterygota</taxon>
        <taxon>Coleoptera</taxon>
        <taxon>Polyphaga</taxon>
        <taxon>Cucujiformia</taxon>
        <taxon>Chrysomeloidea</taxon>
        <taxon>Chrysomelidae</taxon>
        <taxon>Galerucinae</taxon>
        <taxon>Diabroticina</taxon>
        <taxon>Diabroticites</taxon>
        <taxon>Diabrotica</taxon>
    </lineage>
</organism>
<feature type="transmembrane region" description="Helical" evidence="8">
    <location>
        <begin position="138"/>
        <end position="161"/>
    </location>
</feature>
<evidence type="ECO:0000256" key="1">
    <source>
        <dbReference type="ARBA" id="ARBA00004434"/>
    </source>
</evidence>
<feature type="domain" description="Letm1 RBD" evidence="9">
    <location>
        <begin position="187"/>
        <end position="367"/>
    </location>
</feature>
<dbReference type="InterPro" id="IPR044202">
    <property type="entry name" value="LETM1/MDM38-like"/>
</dbReference>
<dbReference type="InParanoid" id="A0A6P7GDW4"/>
<dbReference type="GO" id="GO:0005743">
    <property type="term" value="C:mitochondrial inner membrane"/>
    <property type="evidence" value="ECO:0007669"/>
    <property type="project" value="UniProtKB-SubCell"/>
</dbReference>
<sequence length="367" mass="43548">MHLSRIPAVAGTYVRSPSFGSLVFKQSWPVTNSLSYTIVRCKHRKSIYKREEAKKLRFYVVTKYVEYLKNFDKVLEKNFPQTVQTYRQFIDGTREFIRDAKEYFRIIRILNTPGKSFANLLRREMELYQQMPKDMKKVAPVLITFSIPFGSYVILPLAYMFPRYLLCSHFWNLKQKSEYQILSLKDRLVHNRPIFRHLQSQMYFLKPHCLYKRWKEVVGKIGSGVHPTVGEIAECKQLFMTEPYHILYLSSNHIVHLLKMHDMSVGIFFRRSRLTERAYILKEMDKAIMREGGVHNLPIDALKKACYIRGLNPTNMKNEEMIKWLTDWIQLSSQVDKDSYSLLLHAPVLLSYNAPSNWMLIYKEKYD</sequence>
<reference evidence="10" key="2">
    <citation type="submission" date="2025-05" db="UniProtKB">
        <authorList>
            <consortium name="EnsemblMetazoa"/>
        </authorList>
    </citation>
    <scope>IDENTIFICATION</scope>
</reference>
<evidence type="ECO:0000256" key="8">
    <source>
        <dbReference type="SAM" id="Phobius"/>
    </source>
</evidence>
<evidence type="ECO:0000256" key="3">
    <source>
        <dbReference type="ARBA" id="ARBA00022792"/>
    </source>
</evidence>
<dbReference type="OrthoDB" id="73691at2759"/>
<dbReference type="GeneID" id="114341092"/>
<dbReference type="FunCoup" id="A0A6P7GDW4">
    <property type="interactions" value="1581"/>
</dbReference>
<evidence type="ECO:0000313" key="11">
    <source>
        <dbReference type="Proteomes" id="UP001652700"/>
    </source>
</evidence>
<keyword evidence="2 8" id="KW-0812">Transmembrane</keyword>
<evidence type="ECO:0000256" key="4">
    <source>
        <dbReference type="ARBA" id="ARBA00022989"/>
    </source>
</evidence>
<dbReference type="PROSITE" id="PS51758">
    <property type="entry name" value="LETM1_RBD"/>
    <property type="match status" value="1"/>
</dbReference>
<dbReference type="PANTHER" id="PTHR14009">
    <property type="entry name" value="LEUCINE ZIPPER-EF-HAND CONTAINING TRANSMEMBRANE PROTEIN"/>
    <property type="match status" value="1"/>
</dbReference>
<keyword evidence="5 7" id="KW-0496">Mitochondrion</keyword>
<protein>
    <submittedName>
        <fullName evidence="12">LETM1 domain-containing protein 1</fullName>
    </submittedName>
</protein>
<keyword evidence="11" id="KW-1185">Reference proteome</keyword>
<dbReference type="GO" id="GO:0043022">
    <property type="term" value="F:ribosome binding"/>
    <property type="evidence" value="ECO:0007669"/>
    <property type="project" value="InterPro"/>
</dbReference>
<dbReference type="InterPro" id="IPR033122">
    <property type="entry name" value="LETM1-like_RBD"/>
</dbReference>
<dbReference type="Proteomes" id="UP001652700">
    <property type="component" value="Unplaced"/>
</dbReference>
<evidence type="ECO:0000256" key="6">
    <source>
        <dbReference type="ARBA" id="ARBA00023136"/>
    </source>
</evidence>
<dbReference type="KEGG" id="dvv:114341092"/>